<protein>
    <submittedName>
        <fullName evidence="2">Fido domain-containing protein</fullName>
    </submittedName>
</protein>
<sequence length="96" mass="10960">MCIDVVFVGSFAPVAPELVPSEMEELIRWLNDEETLLLDPIEFAAIAHYKFVSLTSMFCICKYLNARSSVLLLRGLRRDLLASFLSIAVRCRFFAR</sequence>
<accession>A0A0M3IX45</accession>
<proteinExistence type="predicted"/>
<dbReference type="InterPro" id="IPR036597">
    <property type="entry name" value="Fido-like_dom_sf"/>
</dbReference>
<organism evidence="1 2">
    <name type="scientific">Ascaris lumbricoides</name>
    <name type="common">Giant roundworm</name>
    <dbReference type="NCBI Taxonomy" id="6252"/>
    <lineage>
        <taxon>Eukaryota</taxon>
        <taxon>Metazoa</taxon>
        <taxon>Ecdysozoa</taxon>
        <taxon>Nematoda</taxon>
        <taxon>Chromadorea</taxon>
        <taxon>Rhabditida</taxon>
        <taxon>Spirurina</taxon>
        <taxon>Ascaridomorpha</taxon>
        <taxon>Ascaridoidea</taxon>
        <taxon>Ascarididae</taxon>
        <taxon>Ascaris</taxon>
    </lineage>
</organism>
<reference evidence="2" key="1">
    <citation type="submission" date="2017-02" db="UniProtKB">
        <authorList>
            <consortium name="WormBaseParasite"/>
        </authorList>
    </citation>
    <scope>IDENTIFICATION</scope>
</reference>
<evidence type="ECO:0000313" key="1">
    <source>
        <dbReference type="Proteomes" id="UP000036681"/>
    </source>
</evidence>
<dbReference type="Proteomes" id="UP000036681">
    <property type="component" value="Unplaced"/>
</dbReference>
<dbReference type="SUPFAM" id="SSF140931">
    <property type="entry name" value="Fic-like"/>
    <property type="match status" value="1"/>
</dbReference>
<dbReference type="WBParaSite" id="ALUE_0002332301-mRNA-1">
    <property type="protein sequence ID" value="ALUE_0002332301-mRNA-1"/>
    <property type="gene ID" value="ALUE_0002332301"/>
</dbReference>
<name>A0A0M3IX45_ASCLU</name>
<evidence type="ECO:0000313" key="2">
    <source>
        <dbReference type="WBParaSite" id="ALUE_0002332301-mRNA-1"/>
    </source>
</evidence>
<dbReference type="InterPro" id="IPR040198">
    <property type="entry name" value="Fido_containing"/>
</dbReference>
<dbReference type="PANTHER" id="PTHR13504">
    <property type="entry name" value="FIDO DOMAIN-CONTAINING PROTEIN DDB_G0283145"/>
    <property type="match status" value="1"/>
</dbReference>
<dbReference type="PANTHER" id="PTHR13504:SF34">
    <property type="entry name" value="PROTEIN ADENYLYLTRANSFERASE FICD"/>
    <property type="match status" value="1"/>
</dbReference>
<keyword evidence="1" id="KW-1185">Reference proteome</keyword>
<dbReference type="AlphaFoldDB" id="A0A0M3IX45"/>
<dbReference type="Gene3D" id="1.10.3290.10">
    <property type="entry name" value="Fido-like domain"/>
    <property type="match status" value="1"/>
</dbReference>